<protein>
    <recommendedName>
        <fullName evidence="4">Parvulin-like PPIase</fullName>
        <ecNumber evidence="3">5.2.1.8</ecNumber>
    </recommendedName>
    <alternativeName>
        <fullName evidence="6">Peptidyl-prolyl cis-trans isomerase plp</fullName>
    </alternativeName>
    <alternativeName>
        <fullName evidence="7">Rotamase plp</fullName>
    </alternativeName>
</protein>
<dbReference type="InParanoid" id="A0A1Y5R688"/>
<comment type="similarity">
    <text evidence="2">Belongs to the PpiC/parvulin rotamase family.</text>
</comment>
<accession>A0A1Y5R688</accession>
<dbReference type="EMBL" id="FWFR01000001">
    <property type="protein sequence ID" value="SLN10229.1"/>
    <property type="molecule type" value="Genomic_DNA"/>
</dbReference>
<dbReference type="Gene3D" id="3.10.50.40">
    <property type="match status" value="1"/>
</dbReference>
<dbReference type="EC" id="5.2.1.8" evidence="3"/>
<evidence type="ECO:0000256" key="7">
    <source>
        <dbReference type="ARBA" id="ARBA00031484"/>
    </source>
</evidence>
<comment type="catalytic activity">
    <reaction evidence="1">
        <text>[protein]-peptidylproline (omega=180) = [protein]-peptidylproline (omega=0)</text>
        <dbReference type="Rhea" id="RHEA:16237"/>
        <dbReference type="Rhea" id="RHEA-COMP:10747"/>
        <dbReference type="Rhea" id="RHEA-COMP:10748"/>
        <dbReference type="ChEBI" id="CHEBI:83833"/>
        <dbReference type="ChEBI" id="CHEBI:83834"/>
        <dbReference type="EC" id="5.2.1.8"/>
    </reaction>
</comment>
<feature type="region of interest" description="Disordered" evidence="9">
    <location>
        <begin position="273"/>
        <end position="293"/>
    </location>
</feature>
<dbReference type="RefSeq" id="WP_085881408.1">
    <property type="nucleotide sequence ID" value="NZ_FWFR01000001.1"/>
</dbReference>
<evidence type="ECO:0000256" key="3">
    <source>
        <dbReference type="ARBA" id="ARBA00013194"/>
    </source>
</evidence>
<evidence type="ECO:0000256" key="8">
    <source>
        <dbReference type="PROSITE-ProRule" id="PRU00278"/>
    </source>
</evidence>
<feature type="signal peptide" evidence="10">
    <location>
        <begin position="1"/>
        <end position="23"/>
    </location>
</feature>
<dbReference type="InterPro" id="IPR000297">
    <property type="entry name" value="PPIase_PpiC"/>
</dbReference>
<dbReference type="PANTHER" id="PTHR47245:SF2">
    <property type="entry name" value="PEPTIDYL-PROLYL CIS-TRANS ISOMERASE HP_0175-RELATED"/>
    <property type="match status" value="1"/>
</dbReference>
<dbReference type="PANTHER" id="PTHR47245">
    <property type="entry name" value="PEPTIDYLPROLYL ISOMERASE"/>
    <property type="match status" value="1"/>
</dbReference>
<dbReference type="AlphaFoldDB" id="A0A1Y5R688"/>
<evidence type="ECO:0000256" key="10">
    <source>
        <dbReference type="SAM" id="SignalP"/>
    </source>
</evidence>
<keyword evidence="8 12" id="KW-0413">Isomerase</keyword>
<dbReference type="InterPro" id="IPR050245">
    <property type="entry name" value="PrsA_foldase"/>
</dbReference>
<evidence type="ECO:0000256" key="1">
    <source>
        <dbReference type="ARBA" id="ARBA00000971"/>
    </source>
</evidence>
<dbReference type="OrthoDB" id="14196at2"/>
<evidence type="ECO:0000313" key="12">
    <source>
        <dbReference type="EMBL" id="SLN10229.1"/>
    </source>
</evidence>
<organism evidence="12 13">
    <name type="scientific">Oceanibacterium hippocampi</name>
    <dbReference type="NCBI Taxonomy" id="745714"/>
    <lineage>
        <taxon>Bacteria</taxon>
        <taxon>Pseudomonadati</taxon>
        <taxon>Pseudomonadota</taxon>
        <taxon>Alphaproteobacteria</taxon>
        <taxon>Sneathiellales</taxon>
        <taxon>Sneathiellaceae</taxon>
        <taxon>Oceanibacterium</taxon>
    </lineage>
</organism>
<dbReference type="Proteomes" id="UP000193200">
    <property type="component" value="Unassembled WGS sequence"/>
</dbReference>
<feature type="chain" id="PRO_5012938393" description="Parvulin-like PPIase" evidence="10">
    <location>
        <begin position="24"/>
        <end position="293"/>
    </location>
</feature>
<keyword evidence="10" id="KW-0732">Signal</keyword>
<proteinExistence type="inferred from homology"/>
<name>A0A1Y5R688_9PROT</name>
<evidence type="ECO:0000259" key="11">
    <source>
        <dbReference type="PROSITE" id="PS50198"/>
    </source>
</evidence>
<reference evidence="12 13" key="1">
    <citation type="submission" date="2017-03" db="EMBL/GenBank/DDBJ databases">
        <authorList>
            <person name="Afonso C.L."/>
            <person name="Miller P.J."/>
            <person name="Scott M.A."/>
            <person name="Spackman E."/>
            <person name="Goraichik I."/>
            <person name="Dimitrov K.M."/>
            <person name="Suarez D.L."/>
            <person name="Swayne D.E."/>
        </authorList>
    </citation>
    <scope>NUCLEOTIDE SEQUENCE [LARGE SCALE GENOMIC DNA]</scope>
    <source>
        <strain evidence="12 13">CECT 7691</strain>
    </source>
</reference>
<dbReference type="Gene3D" id="1.10.8.1040">
    <property type="match status" value="1"/>
</dbReference>
<dbReference type="InterPro" id="IPR046357">
    <property type="entry name" value="PPIase_dom_sf"/>
</dbReference>
<dbReference type="Pfam" id="PF00639">
    <property type="entry name" value="Rotamase"/>
    <property type="match status" value="1"/>
</dbReference>
<feature type="domain" description="PpiC" evidence="11">
    <location>
        <begin position="139"/>
        <end position="229"/>
    </location>
</feature>
<evidence type="ECO:0000256" key="9">
    <source>
        <dbReference type="SAM" id="MobiDB-lite"/>
    </source>
</evidence>
<dbReference type="PROSITE" id="PS01096">
    <property type="entry name" value="PPIC_PPIASE_1"/>
    <property type="match status" value="1"/>
</dbReference>
<dbReference type="GO" id="GO:0003755">
    <property type="term" value="F:peptidyl-prolyl cis-trans isomerase activity"/>
    <property type="evidence" value="ECO:0007669"/>
    <property type="project" value="UniProtKB-KW"/>
</dbReference>
<gene>
    <name evidence="12" type="primary">cbf2</name>
    <name evidence="12" type="ORF">OCH7691_00023</name>
</gene>
<dbReference type="PROSITE" id="PS50198">
    <property type="entry name" value="PPIC_PPIASE_2"/>
    <property type="match status" value="1"/>
</dbReference>
<dbReference type="SUPFAM" id="SSF54534">
    <property type="entry name" value="FKBP-like"/>
    <property type="match status" value="1"/>
</dbReference>
<keyword evidence="5 8" id="KW-0697">Rotamase</keyword>
<evidence type="ECO:0000256" key="6">
    <source>
        <dbReference type="ARBA" id="ARBA00030642"/>
    </source>
</evidence>
<evidence type="ECO:0000256" key="5">
    <source>
        <dbReference type="ARBA" id="ARBA00023110"/>
    </source>
</evidence>
<evidence type="ECO:0000256" key="4">
    <source>
        <dbReference type="ARBA" id="ARBA00018370"/>
    </source>
</evidence>
<dbReference type="InterPro" id="IPR023058">
    <property type="entry name" value="PPIase_PpiC_CS"/>
</dbReference>
<keyword evidence="13" id="KW-1185">Reference proteome</keyword>
<evidence type="ECO:0000256" key="2">
    <source>
        <dbReference type="ARBA" id="ARBA00007656"/>
    </source>
</evidence>
<sequence length="293" mass="31764">MRFGIVTAAALCFGLAMGNNAIAQSSGDADDPVIAIVNGDEIHRSAVENFYASLPDQYKQYPFQVLYGALVEQIIQRKLMTAAAETDGLGDDPEVADRLAEAKDRIVQQIYLTRHVEAAVTDERLRESYDAAIKEMPAKQEISARHILVAEEAEAQAVIKELADGADFAELAKTRSTGPSGSEGGDLGYFSKDQMVPEFAEAAFAMEVGEVSAEPVKTQFGWHVIKVEDRRDAPPPSFEELEPGLRQELTQDVVAELVGKLKDKAEITIYGLDGKPIAGDAEGQSEESESKSD</sequence>
<evidence type="ECO:0000313" key="13">
    <source>
        <dbReference type="Proteomes" id="UP000193200"/>
    </source>
</evidence>